<keyword evidence="2" id="KW-1185">Reference proteome</keyword>
<organism evidence="1 2">
    <name type="scientific">Pseudonocardia aurantiaca</name>
    <dbReference type="NCBI Taxonomy" id="75290"/>
    <lineage>
        <taxon>Bacteria</taxon>
        <taxon>Bacillati</taxon>
        <taxon>Actinomycetota</taxon>
        <taxon>Actinomycetes</taxon>
        <taxon>Pseudonocardiales</taxon>
        <taxon>Pseudonocardiaceae</taxon>
        <taxon>Pseudonocardia</taxon>
    </lineage>
</organism>
<dbReference type="EMBL" id="JBHUCP010000014">
    <property type="protein sequence ID" value="MFD1531626.1"/>
    <property type="molecule type" value="Genomic_DNA"/>
</dbReference>
<proteinExistence type="predicted"/>
<dbReference type="Gene3D" id="1.10.10.10">
    <property type="entry name" value="Winged helix-like DNA-binding domain superfamily/Winged helix DNA-binding domain"/>
    <property type="match status" value="1"/>
</dbReference>
<dbReference type="InterPro" id="IPR036388">
    <property type="entry name" value="WH-like_DNA-bd_sf"/>
</dbReference>
<evidence type="ECO:0008006" key="3">
    <source>
        <dbReference type="Google" id="ProtNLM"/>
    </source>
</evidence>
<evidence type="ECO:0000313" key="2">
    <source>
        <dbReference type="Proteomes" id="UP001597145"/>
    </source>
</evidence>
<protein>
    <recommendedName>
        <fullName evidence="3">HTH marR-type domain-containing protein</fullName>
    </recommendedName>
</protein>
<accession>A0ABW4FPS0</accession>
<dbReference type="Proteomes" id="UP001597145">
    <property type="component" value="Unassembled WGS sequence"/>
</dbReference>
<name>A0ABW4FPS0_9PSEU</name>
<gene>
    <name evidence="1" type="ORF">ACFSCY_19510</name>
</gene>
<reference evidence="2" key="1">
    <citation type="journal article" date="2019" name="Int. J. Syst. Evol. Microbiol.">
        <title>The Global Catalogue of Microorganisms (GCM) 10K type strain sequencing project: providing services to taxonomists for standard genome sequencing and annotation.</title>
        <authorList>
            <consortium name="The Broad Institute Genomics Platform"/>
            <consortium name="The Broad Institute Genome Sequencing Center for Infectious Disease"/>
            <person name="Wu L."/>
            <person name="Ma J."/>
        </authorList>
    </citation>
    <scope>NUCLEOTIDE SEQUENCE [LARGE SCALE GENOMIC DNA]</scope>
    <source>
        <strain evidence="2">JCM 12165</strain>
    </source>
</reference>
<dbReference type="RefSeq" id="WP_343979620.1">
    <property type="nucleotide sequence ID" value="NZ_BAAAJG010000011.1"/>
</dbReference>
<comment type="caution">
    <text evidence="1">The sequence shown here is derived from an EMBL/GenBank/DDBJ whole genome shotgun (WGS) entry which is preliminary data.</text>
</comment>
<evidence type="ECO:0000313" key="1">
    <source>
        <dbReference type="EMBL" id="MFD1531626.1"/>
    </source>
</evidence>
<sequence length="53" mass="5576">MLTAAVSGPLSNEQIRELTGLDATGARGVATHLVKEGLLVTTGQRRGTRYVLP</sequence>